<evidence type="ECO:0000259" key="1">
    <source>
        <dbReference type="Pfam" id="PF19355"/>
    </source>
</evidence>
<protein>
    <recommendedName>
        <fullName evidence="1">DUF5932 domain-containing protein</fullName>
    </recommendedName>
</protein>
<keyword evidence="3" id="KW-1185">Reference proteome</keyword>
<evidence type="ECO:0000313" key="2">
    <source>
        <dbReference type="EMBL" id="GAA3787218.1"/>
    </source>
</evidence>
<dbReference type="Gene3D" id="3.40.50.2300">
    <property type="match status" value="1"/>
</dbReference>
<sequence length="221" mass="24945">MFKKVLISDDLGSVNQGVHTVLKALNIAKIDMAQYCDDAYLKVHSAYKSKQPYELLITDLSYIADHRTQKITSGEELVEELKKDFPGLSIIVYSVEDRLQKVRHLVLNNHISGYVCKGRRGLIELSEAVNSAFKNTLYLSPQVAQALQSSHNLEIDDYDIHLLKELALGYSKEQISKHLKQNNVSPNSISSIEKRQNKLFIHFKANNATHLVAITKDLGLI</sequence>
<comment type="caution">
    <text evidence="2">The sequence shown here is derived from an EMBL/GenBank/DDBJ whole genome shotgun (WGS) entry which is preliminary data.</text>
</comment>
<proteinExistence type="predicted"/>
<dbReference type="RefSeq" id="WP_344729991.1">
    <property type="nucleotide sequence ID" value="NZ_BAABBI010000002.1"/>
</dbReference>
<name>A0ABP7HAI2_9FLAO</name>
<gene>
    <name evidence="2" type="ORF">GCM10022271_19690</name>
</gene>
<evidence type="ECO:0000313" key="3">
    <source>
        <dbReference type="Proteomes" id="UP001501456"/>
    </source>
</evidence>
<reference evidence="3" key="1">
    <citation type="journal article" date="2019" name="Int. J. Syst. Evol. Microbiol.">
        <title>The Global Catalogue of Microorganisms (GCM) 10K type strain sequencing project: providing services to taxonomists for standard genome sequencing and annotation.</title>
        <authorList>
            <consortium name="The Broad Institute Genomics Platform"/>
            <consortium name="The Broad Institute Genome Sequencing Center for Infectious Disease"/>
            <person name="Wu L."/>
            <person name="Ma J."/>
        </authorList>
    </citation>
    <scope>NUCLEOTIDE SEQUENCE [LARGE SCALE GENOMIC DNA]</scope>
    <source>
        <strain evidence="3">JCM 17525</strain>
    </source>
</reference>
<feature type="domain" description="DUF5932" evidence="1">
    <location>
        <begin position="129"/>
        <end position="209"/>
    </location>
</feature>
<dbReference type="InterPro" id="IPR045976">
    <property type="entry name" value="DUF5932"/>
</dbReference>
<dbReference type="Pfam" id="PF19355">
    <property type="entry name" value="DUF5932"/>
    <property type="match status" value="1"/>
</dbReference>
<accession>A0ABP7HAI2</accession>
<dbReference type="Proteomes" id="UP001501456">
    <property type="component" value="Unassembled WGS sequence"/>
</dbReference>
<dbReference type="EMBL" id="BAABBI010000002">
    <property type="protein sequence ID" value="GAA3787218.1"/>
    <property type="molecule type" value="Genomic_DNA"/>
</dbReference>
<organism evidence="2 3">
    <name type="scientific">Corallibacter vietnamensis</name>
    <dbReference type="NCBI Taxonomy" id="904130"/>
    <lineage>
        <taxon>Bacteria</taxon>
        <taxon>Pseudomonadati</taxon>
        <taxon>Bacteroidota</taxon>
        <taxon>Flavobacteriia</taxon>
        <taxon>Flavobacteriales</taxon>
        <taxon>Flavobacteriaceae</taxon>
        <taxon>Corallibacter</taxon>
    </lineage>
</organism>